<proteinExistence type="inferred from homology"/>
<dbReference type="CDD" id="cd00340">
    <property type="entry name" value="GSH_Peroxidase"/>
    <property type="match status" value="1"/>
</dbReference>
<dbReference type="Proteomes" id="UP000318017">
    <property type="component" value="Chromosome"/>
</dbReference>
<dbReference type="PANTHER" id="PTHR11592:SF78">
    <property type="entry name" value="GLUTATHIONE PEROXIDASE"/>
    <property type="match status" value="1"/>
</dbReference>
<dbReference type="GO" id="GO:0004601">
    <property type="term" value="F:peroxidase activity"/>
    <property type="evidence" value="ECO:0007669"/>
    <property type="project" value="UniProtKB-KW"/>
</dbReference>
<dbReference type="InterPro" id="IPR036249">
    <property type="entry name" value="Thioredoxin-like_sf"/>
</dbReference>
<keyword evidence="2 5" id="KW-0575">Peroxidase</keyword>
<dbReference type="SUPFAM" id="SSF52833">
    <property type="entry name" value="Thioredoxin-like"/>
    <property type="match status" value="1"/>
</dbReference>
<dbReference type="InterPro" id="IPR013766">
    <property type="entry name" value="Thioredoxin_domain"/>
</dbReference>
<gene>
    <name evidence="7" type="primary">gpx1</name>
    <name evidence="7" type="ORF">Q31a_39500</name>
</gene>
<keyword evidence="3 5" id="KW-0560">Oxidoreductase</keyword>
<dbReference type="RefSeq" id="WP_197356880.1">
    <property type="nucleotide sequence ID" value="NZ_CP036298.1"/>
</dbReference>
<dbReference type="AlphaFoldDB" id="A0A518GAK9"/>
<reference evidence="7 8" key="1">
    <citation type="submission" date="2019-02" db="EMBL/GenBank/DDBJ databases">
        <title>Deep-cultivation of Planctomycetes and their phenomic and genomic characterization uncovers novel biology.</title>
        <authorList>
            <person name="Wiegand S."/>
            <person name="Jogler M."/>
            <person name="Boedeker C."/>
            <person name="Pinto D."/>
            <person name="Vollmers J."/>
            <person name="Rivas-Marin E."/>
            <person name="Kohn T."/>
            <person name="Peeters S.H."/>
            <person name="Heuer A."/>
            <person name="Rast P."/>
            <person name="Oberbeckmann S."/>
            <person name="Bunk B."/>
            <person name="Jeske O."/>
            <person name="Meyerdierks A."/>
            <person name="Storesund J.E."/>
            <person name="Kallscheuer N."/>
            <person name="Luecker S."/>
            <person name="Lage O.M."/>
            <person name="Pohl T."/>
            <person name="Merkel B.J."/>
            <person name="Hornburger P."/>
            <person name="Mueller R.-W."/>
            <person name="Bruemmer F."/>
            <person name="Labrenz M."/>
            <person name="Spormann A.M."/>
            <person name="Op den Camp H."/>
            <person name="Overmann J."/>
            <person name="Amann R."/>
            <person name="Jetten M.S.M."/>
            <person name="Mascher T."/>
            <person name="Medema M.H."/>
            <person name="Devos D.P."/>
            <person name="Kaster A.-K."/>
            <person name="Ovreas L."/>
            <person name="Rohde M."/>
            <person name="Galperin M.Y."/>
            <person name="Jogler C."/>
        </authorList>
    </citation>
    <scope>NUCLEOTIDE SEQUENCE [LARGE SCALE GENOMIC DNA]</scope>
    <source>
        <strain evidence="7 8">Q31a</strain>
    </source>
</reference>
<accession>A0A518GAK9</accession>
<dbReference type="InterPro" id="IPR029760">
    <property type="entry name" value="GPX_CS"/>
</dbReference>
<name>A0A518GAK9_9BACT</name>
<feature type="domain" description="Thioredoxin" evidence="6">
    <location>
        <begin position="10"/>
        <end position="175"/>
    </location>
</feature>
<evidence type="ECO:0000313" key="7">
    <source>
        <dbReference type="EMBL" id="QDV25624.1"/>
    </source>
</evidence>
<dbReference type="Gene3D" id="3.40.30.10">
    <property type="entry name" value="Glutaredoxin"/>
    <property type="match status" value="1"/>
</dbReference>
<dbReference type="PIRSF" id="PIRSF000303">
    <property type="entry name" value="Glutathion_perox"/>
    <property type="match status" value="1"/>
</dbReference>
<dbReference type="GO" id="GO:0034599">
    <property type="term" value="P:cellular response to oxidative stress"/>
    <property type="evidence" value="ECO:0007669"/>
    <property type="project" value="TreeGrafter"/>
</dbReference>
<dbReference type="EMBL" id="CP036298">
    <property type="protein sequence ID" value="QDV25624.1"/>
    <property type="molecule type" value="Genomic_DNA"/>
</dbReference>
<evidence type="ECO:0000313" key="8">
    <source>
        <dbReference type="Proteomes" id="UP000318017"/>
    </source>
</evidence>
<dbReference type="Pfam" id="PF00255">
    <property type="entry name" value="GSHPx"/>
    <property type="match status" value="1"/>
</dbReference>
<sequence>MNTFAAEKESTKPPKALDFSVKNLGGEEVELKKYEGKVVLIVNVASECGLTDSNYKALQQVYEKYQDKGLVVLGFPCNQFGTQEPGSSKQISEFCTKEYGVTFDMFEKVEVNGDGANDLYKYLTALETKPKGSGKVSWNFEKFLVGRDGKVAGRFKPQTAPNSEEMIREIERLLAAKS</sequence>
<dbReference type="PROSITE" id="PS51352">
    <property type="entry name" value="THIOREDOXIN_2"/>
    <property type="match status" value="1"/>
</dbReference>
<dbReference type="PRINTS" id="PR01011">
    <property type="entry name" value="GLUTPROXDASE"/>
</dbReference>
<dbReference type="FunFam" id="3.40.30.10:FF:000010">
    <property type="entry name" value="Glutathione peroxidase"/>
    <property type="match status" value="1"/>
</dbReference>
<dbReference type="KEGG" id="ahel:Q31a_39500"/>
<dbReference type="PANTHER" id="PTHR11592">
    <property type="entry name" value="GLUTATHIONE PEROXIDASE"/>
    <property type="match status" value="1"/>
</dbReference>
<evidence type="ECO:0000256" key="3">
    <source>
        <dbReference type="ARBA" id="ARBA00023002"/>
    </source>
</evidence>
<dbReference type="PROSITE" id="PS51355">
    <property type="entry name" value="GLUTATHIONE_PEROXID_3"/>
    <property type="match status" value="1"/>
</dbReference>
<protein>
    <recommendedName>
        <fullName evidence="5">Glutathione peroxidase</fullName>
    </recommendedName>
</protein>
<feature type="active site" evidence="4">
    <location>
        <position position="48"/>
    </location>
</feature>
<comment type="similarity">
    <text evidence="1 5">Belongs to the glutathione peroxidase family.</text>
</comment>
<evidence type="ECO:0000259" key="6">
    <source>
        <dbReference type="PROSITE" id="PS51352"/>
    </source>
</evidence>
<dbReference type="PROSITE" id="PS00460">
    <property type="entry name" value="GLUTATHIONE_PEROXID_1"/>
    <property type="match status" value="1"/>
</dbReference>
<evidence type="ECO:0000256" key="5">
    <source>
        <dbReference type="RuleBase" id="RU000499"/>
    </source>
</evidence>
<evidence type="ECO:0000256" key="1">
    <source>
        <dbReference type="ARBA" id="ARBA00006926"/>
    </source>
</evidence>
<evidence type="ECO:0000256" key="2">
    <source>
        <dbReference type="ARBA" id="ARBA00022559"/>
    </source>
</evidence>
<keyword evidence="8" id="KW-1185">Reference proteome</keyword>
<dbReference type="PROSITE" id="PS00763">
    <property type="entry name" value="GLUTATHIONE_PEROXID_2"/>
    <property type="match status" value="1"/>
</dbReference>
<dbReference type="InterPro" id="IPR029759">
    <property type="entry name" value="GPX_AS"/>
</dbReference>
<organism evidence="7 8">
    <name type="scientific">Aureliella helgolandensis</name>
    <dbReference type="NCBI Taxonomy" id="2527968"/>
    <lineage>
        <taxon>Bacteria</taxon>
        <taxon>Pseudomonadati</taxon>
        <taxon>Planctomycetota</taxon>
        <taxon>Planctomycetia</taxon>
        <taxon>Pirellulales</taxon>
        <taxon>Pirellulaceae</taxon>
        <taxon>Aureliella</taxon>
    </lineage>
</organism>
<evidence type="ECO:0000256" key="4">
    <source>
        <dbReference type="PIRSR" id="PIRSR000303-1"/>
    </source>
</evidence>
<dbReference type="InterPro" id="IPR000889">
    <property type="entry name" value="Glutathione_peroxidase"/>
</dbReference>